<dbReference type="InterPro" id="IPR011899">
    <property type="entry name" value="Glutaredoxin_euk/vir"/>
</dbReference>
<gene>
    <name evidence="6" type="ORF">O181_066575</name>
</gene>
<evidence type="ECO:0000256" key="2">
    <source>
        <dbReference type="ARBA" id="ARBA00022982"/>
    </source>
</evidence>
<dbReference type="PROSITE" id="PS51354">
    <property type="entry name" value="GLUTAREDOXIN_2"/>
    <property type="match status" value="1"/>
</dbReference>
<evidence type="ECO:0000256" key="3">
    <source>
        <dbReference type="ARBA" id="ARBA00023157"/>
    </source>
</evidence>
<dbReference type="InterPro" id="IPR002109">
    <property type="entry name" value="Glutaredoxin"/>
</dbReference>
<keyword evidence="3" id="KW-1015">Disulfide bond</keyword>
<dbReference type="CDD" id="cd03419">
    <property type="entry name" value="GRX_GRXh_1_2_like"/>
    <property type="match status" value="1"/>
</dbReference>
<evidence type="ECO:0000313" key="6">
    <source>
        <dbReference type="EMBL" id="MBW0526860.1"/>
    </source>
</evidence>
<feature type="domain" description="Glutaredoxin" evidence="5">
    <location>
        <begin position="18"/>
        <end position="79"/>
    </location>
</feature>
<comment type="caution">
    <text evidence="6">The sequence shown here is derived from an EMBL/GenBank/DDBJ whole genome shotgun (WGS) entry which is preliminary data.</text>
</comment>
<keyword evidence="4" id="KW-0676">Redox-active center</keyword>
<dbReference type="PRINTS" id="PR00160">
    <property type="entry name" value="GLUTAREDOXIN"/>
</dbReference>
<proteinExistence type="predicted"/>
<dbReference type="OrthoDB" id="418495at2759"/>
<protein>
    <recommendedName>
        <fullName evidence="5">Glutaredoxin domain-containing protein</fullName>
    </recommendedName>
</protein>
<dbReference type="PANTHER" id="PTHR45694:SF18">
    <property type="entry name" value="GLUTAREDOXIN-1-RELATED"/>
    <property type="match status" value="1"/>
</dbReference>
<organism evidence="6 7">
    <name type="scientific">Austropuccinia psidii MF-1</name>
    <dbReference type="NCBI Taxonomy" id="1389203"/>
    <lineage>
        <taxon>Eukaryota</taxon>
        <taxon>Fungi</taxon>
        <taxon>Dikarya</taxon>
        <taxon>Basidiomycota</taxon>
        <taxon>Pucciniomycotina</taxon>
        <taxon>Pucciniomycetes</taxon>
        <taxon>Pucciniales</taxon>
        <taxon>Sphaerophragmiaceae</taxon>
        <taxon>Austropuccinia</taxon>
    </lineage>
</organism>
<name>A0A9Q3EP93_9BASI</name>
<dbReference type="SUPFAM" id="SSF52833">
    <property type="entry name" value="Thioredoxin-like"/>
    <property type="match status" value="1"/>
</dbReference>
<dbReference type="GO" id="GO:0015038">
    <property type="term" value="F:glutathione disulfide oxidoreductase activity"/>
    <property type="evidence" value="ECO:0007669"/>
    <property type="project" value="TreeGrafter"/>
</dbReference>
<dbReference type="GO" id="GO:0005634">
    <property type="term" value="C:nucleus"/>
    <property type="evidence" value="ECO:0007669"/>
    <property type="project" value="TreeGrafter"/>
</dbReference>
<dbReference type="GO" id="GO:0005737">
    <property type="term" value="C:cytoplasm"/>
    <property type="evidence" value="ECO:0007669"/>
    <property type="project" value="TreeGrafter"/>
</dbReference>
<dbReference type="Pfam" id="PF00462">
    <property type="entry name" value="Glutaredoxin"/>
    <property type="match status" value="1"/>
</dbReference>
<dbReference type="GO" id="GO:0034599">
    <property type="term" value="P:cellular response to oxidative stress"/>
    <property type="evidence" value="ECO:0007669"/>
    <property type="project" value="TreeGrafter"/>
</dbReference>
<dbReference type="FunFam" id="3.40.30.10:FF:000276">
    <property type="entry name" value="Glutaredoxin 3"/>
    <property type="match status" value="1"/>
</dbReference>
<dbReference type="EMBL" id="AVOT02033005">
    <property type="protein sequence ID" value="MBW0526860.1"/>
    <property type="molecule type" value="Genomic_DNA"/>
</dbReference>
<dbReference type="PROSITE" id="PS00195">
    <property type="entry name" value="GLUTAREDOXIN_1"/>
    <property type="match status" value="1"/>
</dbReference>
<dbReference type="AlphaFoldDB" id="A0A9Q3EP93"/>
<accession>A0A9Q3EP93</accession>
<dbReference type="Gene3D" id="3.40.30.10">
    <property type="entry name" value="Glutaredoxin"/>
    <property type="match status" value="1"/>
</dbReference>
<evidence type="ECO:0000256" key="1">
    <source>
        <dbReference type="ARBA" id="ARBA00022448"/>
    </source>
</evidence>
<sequence>MSQFTQKIQELIDQNDLVVFAKSTCPYCVKAIETLNQLGHPPLVIQLDQIDNGTQLHQALKTKTNQNTVPAIFIKQELIGGNSDLQELNNKGELLKKFN</sequence>
<dbReference type="PANTHER" id="PTHR45694">
    <property type="entry name" value="GLUTAREDOXIN 2"/>
    <property type="match status" value="1"/>
</dbReference>
<dbReference type="Proteomes" id="UP000765509">
    <property type="component" value="Unassembled WGS sequence"/>
</dbReference>
<dbReference type="InterPro" id="IPR036249">
    <property type="entry name" value="Thioredoxin-like_sf"/>
</dbReference>
<evidence type="ECO:0000259" key="5">
    <source>
        <dbReference type="Pfam" id="PF00462"/>
    </source>
</evidence>
<dbReference type="NCBIfam" id="TIGR02180">
    <property type="entry name" value="GRX_euk"/>
    <property type="match status" value="1"/>
</dbReference>
<evidence type="ECO:0000256" key="4">
    <source>
        <dbReference type="ARBA" id="ARBA00023284"/>
    </source>
</evidence>
<dbReference type="InterPro" id="IPR011767">
    <property type="entry name" value="GLR_AS"/>
</dbReference>
<dbReference type="InterPro" id="IPR014025">
    <property type="entry name" value="Glutaredoxin_subgr"/>
</dbReference>
<evidence type="ECO:0000313" key="7">
    <source>
        <dbReference type="Proteomes" id="UP000765509"/>
    </source>
</evidence>
<reference evidence="6" key="1">
    <citation type="submission" date="2021-03" db="EMBL/GenBank/DDBJ databases">
        <title>Draft genome sequence of rust myrtle Austropuccinia psidii MF-1, a brazilian biotype.</title>
        <authorList>
            <person name="Quecine M.C."/>
            <person name="Pachon D.M.R."/>
            <person name="Bonatelli M.L."/>
            <person name="Correr F.H."/>
            <person name="Franceschini L.M."/>
            <person name="Leite T.F."/>
            <person name="Margarido G.R.A."/>
            <person name="Almeida C.A."/>
            <person name="Ferrarezi J.A."/>
            <person name="Labate C.A."/>
        </authorList>
    </citation>
    <scope>NUCLEOTIDE SEQUENCE</scope>
    <source>
        <strain evidence="6">MF-1</strain>
    </source>
</reference>
<keyword evidence="1" id="KW-0813">Transport</keyword>
<keyword evidence="7" id="KW-1185">Reference proteome</keyword>
<keyword evidence="2" id="KW-0249">Electron transport</keyword>